<dbReference type="Pfam" id="PF12645">
    <property type="entry name" value="HTH_16"/>
    <property type="match status" value="1"/>
</dbReference>
<comment type="caution">
    <text evidence="2">The sequence shown here is derived from an EMBL/GenBank/DDBJ whole genome shotgun (WGS) entry which is preliminary data.</text>
</comment>
<dbReference type="RefSeq" id="WP_152570681.1">
    <property type="nucleotide sequence ID" value="NZ_JNVM01000017.1"/>
</dbReference>
<protein>
    <recommendedName>
        <fullName evidence="1">Helix-turn-helix conjugative transposon-like domain-containing protein</fullName>
    </recommendedName>
</protein>
<dbReference type="AlphaFoldDB" id="A0A081P0Q9"/>
<organism evidence="2 3">
    <name type="scientific">Paenibacillus tyrfis</name>
    <dbReference type="NCBI Taxonomy" id="1501230"/>
    <lineage>
        <taxon>Bacteria</taxon>
        <taxon>Bacillati</taxon>
        <taxon>Bacillota</taxon>
        <taxon>Bacilli</taxon>
        <taxon>Bacillales</taxon>
        <taxon>Paenibacillaceae</taxon>
        <taxon>Paenibacillus</taxon>
    </lineage>
</organism>
<dbReference type="InterPro" id="IPR024760">
    <property type="entry name" value="HTH_dom_conjug_TS-like"/>
</dbReference>
<proteinExistence type="predicted"/>
<dbReference type="EMBL" id="JNVM01000017">
    <property type="protein sequence ID" value="KEQ24282.1"/>
    <property type="molecule type" value="Genomic_DNA"/>
</dbReference>
<gene>
    <name evidence="2" type="ORF">ET33_11405</name>
</gene>
<sequence>MEEKEPRKNEDAYNLEQLSIKAREGDKRSMELILQFFEEDIKNLARYIRTSKEDAEQTLKLKLIEYIINEK</sequence>
<dbReference type="OrthoDB" id="2471504at2"/>
<keyword evidence="3" id="KW-1185">Reference proteome</keyword>
<evidence type="ECO:0000313" key="2">
    <source>
        <dbReference type="EMBL" id="KEQ24282.1"/>
    </source>
</evidence>
<name>A0A081P0Q9_9BACL</name>
<dbReference type="Proteomes" id="UP000028123">
    <property type="component" value="Unassembled WGS sequence"/>
</dbReference>
<reference evidence="2 3" key="1">
    <citation type="submission" date="2014-06" db="EMBL/GenBank/DDBJ databases">
        <title>Draft genome sequence of Paenibacillus sp. MSt1.</title>
        <authorList>
            <person name="Aw Y.K."/>
            <person name="Ong K.S."/>
            <person name="Gan H.M."/>
            <person name="Lee S.M."/>
        </authorList>
    </citation>
    <scope>NUCLEOTIDE SEQUENCE [LARGE SCALE GENOMIC DNA]</scope>
    <source>
        <strain evidence="2 3">MSt1</strain>
    </source>
</reference>
<evidence type="ECO:0000313" key="3">
    <source>
        <dbReference type="Proteomes" id="UP000028123"/>
    </source>
</evidence>
<feature type="domain" description="Helix-turn-helix conjugative transposon-like" evidence="1">
    <location>
        <begin position="20"/>
        <end position="67"/>
    </location>
</feature>
<accession>A0A081P0Q9</accession>
<evidence type="ECO:0000259" key="1">
    <source>
        <dbReference type="Pfam" id="PF12645"/>
    </source>
</evidence>